<evidence type="ECO:0000313" key="4">
    <source>
        <dbReference type="EMBL" id="MYL35502.1"/>
    </source>
</evidence>
<dbReference type="PANTHER" id="PTHR45726">
    <property type="entry name" value="LEUKOTRIENE A-4 HYDROLASE"/>
    <property type="match status" value="1"/>
</dbReference>
<feature type="domain" description="Peptidase M1 membrane alanine aminopeptidase" evidence="3">
    <location>
        <begin position="302"/>
        <end position="478"/>
    </location>
</feature>
<keyword evidence="2" id="KW-0479">Metal-binding</keyword>
<dbReference type="AlphaFoldDB" id="A0A6I5A5H5"/>
<dbReference type="InterPro" id="IPR027268">
    <property type="entry name" value="Peptidase_M4/M1_CTD_sf"/>
</dbReference>
<feature type="binding site" evidence="2">
    <location>
        <position position="349"/>
    </location>
    <ligand>
        <name>Zn(2+)</name>
        <dbReference type="ChEBI" id="CHEBI:29105"/>
        <note>catalytic</note>
    </ligand>
</feature>
<evidence type="ECO:0000259" key="3">
    <source>
        <dbReference type="Pfam" id="PF01433"/>
    </source>
</evidence>
<accession>A0A6I5A5H5</accession>
<comment type="caution">
    <text evidence="4">The sequence shown here is derived from an EMBL/GenBank/DDBJ whole genome shotgun (WGS) entry which is preliminary data.</text>
</comment>
<name>A0A6I5A5H5_9BACI</name>
<feature type="binding site" evidence="2">
    <location>
        <position position="368"/>
    </location>
    <ligand>
        <name>Zn(2+)</name>
        <dbReference type="ChEBI" id="CHEBI:29105"/>
        <note>catalytic</note>
    </ligand>
</feature>
<feature type="active site" description="Proton donor" evidence="1">
    <location>
        <position position="418"/>
    </location>
</feature>
<dbReference type="InterPro" id="IPR034015">
    <property type="entry name" value="M1_LTA4H"/>
</dbReference>
<protein>
    <recommendedName>
        <fullName evidence="3">Peptidase M1 membrane alanine aminopeptidase domain-containing protein</fullName>
    </recommendedName>
</protein>
<dbReference type="Gene3D" id="2.60.40.1730">
    <property type="entry name" value="tricorn interacting facor f3 domain"/>
    <property type="match status" value="1"/>
</dbReference>
<organism evidence="4 5">
    <name type="scientific">Pontibacillus yanchengensis</name>
    <dbReference type="NCBI Taxonomy" id="462910"/>
    <lineage>
        <taxon>Bacteria</taxon>
        <taxon>Bacillati</taxon>
        <taxon>Bacillota</taxon>
        <taxon>Bacilli</taxon>
        <taxon>Bacillales</taxon>
        <taxon>Bacillaceae</taxon>
        <taxon>Pontibacillus</taxon>
    </lineage>
</organism>
<dbReference type="InterPro" id="IPR042097">
    <property type="entry name" value="Aminopeptidase_N-like_N_sf"/>
</dbReference>
<dbReference type="Pfam" id="PF01433">
    <property type="entry name" value="Peptidase_M1"/>
    <property type="match status" value="1"/>
</dbReference>
<sequence>MNMHGCIRNKQIGIRMKQVWRGLMRKYLHLLVIILIFLTGCLKDNNQYVTKFVPIGVPQGNETKYELDLKMDSEGLFKINAKINIKNTSQEEWNSLVFYFIPNMFTNKNSANVTSTSTVDIKSVNVNNRNINYSLKEDNLSISLREKLKPNDTVKVNISYSLTLPEEGFRFTKYGSNYHLAQWYPMVPTYRNGWNKEIYQFKGESYHTPFSDFELTYEVPSGYTVVTSSGDDPFPSENHKKISINKAKELFVAILKKPLMEEYVSGDLSIRIFSSNKNKEQVKNILKIAREATKYFEENIGDYPHNQLDIVIEGVGMEYPGIITIGAIEGSHPLGLKQLEQMVVHEIAHQWFYGVVSNDPFHDPWIDEGITNMATSIFLYRDKTPADLQKMRDTFSKYPLPVDLSLNEYGKRYNTYVYGKASAMLESTLIDIKGEDGPIKFLSTYYSLYSYKEVNTKEILRFMKYYLKLKDNSAFDKWVSNKYLNYK</sequence>
<evidence type="ECO:0000256" key="1">
    <source>
        <dbReference type="PIRSR" id="PIRSR634015-1"/>
    </source>
</evidence>
<dbReference type="Proteomes" id="UP000468638">
    <property type="component" value="Unassembled WGS sequence"/>
</dbReference>
<dbReference type="Gene3D" id="1.10.390.10">
    <property type="entry name" value="Neutral Protease Domain 2"/>
    <property type="match status" value="1"/>
</dbReference>
<dbReference type="EMBL" id="WMEQ01000017">
    <property type="protein sequence ID" value="MYL35502.1"/>
    <property type="molecule type" value="Genomic_DNA"/>
</dbReference>
<dbReference type="SUPFAM" id="SSF55486">
    <property type="entry name" value="Metalloproteases ('zincins'), catalytic domain"/>
    <property type="match status" value="1"/>
</dbReference>
<reference evidence="4 5" key="1">
    <citation type="submission" date="2019-11" db="EMBL/GenBank/DDBJ databases">
        <title>Genome sequences of 17 halophilic strains isolated from different environments.</title>
        <authorList>
            <person name="Furrow R.E."/>
        </authorList>
    </citation>
    <scope>NUCLEOTIDE SEQUENCE [LARGE SCALE GENOMIC DNA]</scope>
    <source>
        <strain evidence="4 5">22514_16_FS</strain>
    </source>
</reference>
<dbReference type="CDD" id="cd09604">
    <property type="entry name" value="M1_APN_like"/>
    <property type="match status" value="1"/>
</dbReference>
<evidence type="ECO:0000256" key="2">
    <source>
        <dbReference type="PIRSR" id="PIRSR634015-3"/>
    </source>
</evidence>
<evidence type="ECO:0000313" key="5">
    <source>
        <dbReference type="Proteomes" id="UP000468638"/>
    </source>
</evidence>
<feature type="active site" description="Proton acceptor" evidence="1">
    <location>
        <position position="346"/>
    </location>
</feature>
<dbReference type="GO" id="GO:0008237">
    <property type="term" value="F:metallopeptidase activity"/>
    <property type="evidence" value="ECO:0007669"/>
    <property type="project" value="InterPro"/>
</dbReference>
<comment type="cofactor">
    <cofactor evidence="2">
        <name>Zn(2+)</name>
        <dbReference type="ChEBI" id="CHEBI:29105"/>
    </cofactor>
    <text evidence="2">Binds 1 zinc ion per subunit.</text>
</comment>
<proteinExistence type="predicted"/>
<gene>
    <name evidence="4" type="ORF">GLW05_18130</name>
</gene>
<feature type="binding site" evidence="2">
    <location>
        <position position="345"/>
    </location>
    <ligand>
        <name>Zn(2+)</name>
        <dbReference type="ChEBI" id="CHEBI:29105"/>
        <note>catalytic</note>
    </ligand>
</feature>
<dbReference type="PANTHER" id="PTHR45726:SF3">
    <property type="entry name" value="LEUKOTRIENE A-4 HYDROLASE"/>
    <property type="match status" value="1"/>
</dbReference>
<dbReference type="InterPro" id="IPR014782">
    <property type="entry name" value="Peptidase_M1_dom"/>
</dbReference>
<keyword evidence="2" id="KW-0862">Zinc</keyword>
<dbReference type="GO" id="GO:0008270">
    <property type="term" value="F:zinc ion binding"/>
    <property type="evidence" value="ECO:0007669"/>
    <property type="project" value="InterPro"/>
</dbReference>